<keyword evidence="15" id="KW-1185">Reference proteome</keyword>
<comment type="cofactor">
    <cofactor evidence="11">
        <name>FAD</name>
        <dbReference type="ChEBI" id="CHEBI:57692"/>
    </cofactor>
    <text evidence="11">Binds 1 FAD per subunit.</text>
</comment>
<sequence length="469" mass="49473">MVVGDFPIETDTLVIGSGPGGYVAAIRAAQLGQKVTIVEKANLGGVCLNVGCIPSKALISAGHRYENAKHSDAMGIIAENVTVDFTKVQEFKAGVVKKLTGGVEGLLKGNKIDIVRGEAYFVDANTLRVMDENSAQTYTFKHAIIATGSRPIELPIFKYSKRVLDSTGALSLQEIPKKIVVIGGGVIGIELGGAYASFGSQVTILEGADDILVGFEKQMSTLVKRSLKNKGAEIVTKALAKGVEETENGVTVKYEVAGEEKSVDADYVFVMVGRRPNTDEIGLEQVGIKMTDRGLIEIDKQCRTSVNNIFAIGDIVKGPQLAHKASYEGKIAAEVISGHNSEIDYLGIPAVVFSDPELATVGYTESQAKEEGIEVKAAKFPFAANGRALALDATDGFVKLITRKDDGLVIGAQIAGASASDIVSELGLAIEAGMTAEDLAMTIHAHPTLSEITMEAAEVALGTPIHIVK</sequence>
<dbReference type="Gene3D" id="3.30.390.30">
    <property type="match status" value="1"/>
</dbReference>
<keyword evidence="8" id="KW-1015">Disulfide bond</keyword>
<dbReference type="PRINTS" id="PR00411">
    <property type="entry name" value="PNDRDTASEI"/>
</dbReference>
<dbReference type="PIRSF" id="PIRSF000350">
    <property type="entry name" value="Mercury_reductase_MerA"/>
    <property type="match status" value="1"/>
</dbReference>
<dbReference type="EC" id="1.8.1.4" evidence="2 11"/>
<evidence type="ECO:0000256" key="10">
    <source>
        <dbReference type="ARBA" id="ARBA00049187"/>
    </source>
</evidence>
<evidence type="ECO:0000256" key="5">
    <source>
        <dbReference type="ARBA" id="ARBA00022827"/>
    </source>
</evidence>
<accession>A0ABS4RAQ2</accession>
<evidence type="ECO:0000313" key="14">
    <source>
        <dbReference type="EMBL" id="MBP2239965.1"/>
    </source>
</evidence>
<proteinExistence type="inferred from homology"/>
<evidence type="ECO:0000259" key="12">
    <source>
        <dbReference type="Pfam" id="PF02852"/>
    </source>
</evidence>
<evidence type="ECO:0000256" key="8">
    <source>
        <dbReference type="ARBA" id="ARBA00023157"/>
    </source>
</evidence>
<evidence type="ECO:0000256" key="2">
    <source>
        <dbReference type="ARBA" id="ARBA00012608"/>
    </source>
</evidence>
<dbReference type="InterPro" id="IPR023753">
    <property type="entry name" value="FAD/NAD-binding_dom"/>
</dbReference>
<comment type="catalytic activity">
    <reaction evidence="10 11">
        <text>N(6)-[(R)-dihydrolipoyl]-L-lysyl-[protein] + NAD(+) = N(6)-[(R)-lipoyl]-L-lysyl-[protein] + NADH + H(+)</text>
        <dbReference type="Rhea" id="RHEA:15045"/>
        <dbReference type="Rhea" id="RHEA-COMP:10474"/>
        <dbReference type="Rhea" id="RHEA-COMP:10475"/>
        <dbReference type="ChEBI" id="CHEBI:15378"/>
        <dbReference type="ChEBI" id="CHEBI:57540"/>
        <dbReference type="ChEBI" id="CHEBI:57945"/>
        <dbReference type="ChEBI" id="CHEBI:83099"/>
        <dbReference type="ChEBI" id="CHEBI:83100"/>
        <dbReference type="EC" id="1.8.1.4"/>
    </reaction>
</comment>
<evidence type="ECO:0000256" key="1">
    <source>
        <dbReference type="ARBA" id="ARBA00007532"/>
    </source>
</evidence>
<evidence type="ECO:0000313" key="15">
    <source>
        <dbReference type="Proteomes" id="UP001519293"/>
    </source>
</evidence>
<dbReference type="InterPro" id="IPR012999">
    <property type="entry name" value="Pyr_OxRdtase_I_AS"/>
</dbReference>
<dbReference type="PRINTS" id="PR00368">
    <property type="entry name" value="FADPNR"/>
</dbReference>
<dbReference type="EMBL" id="JAGIKZ010000002">
    <property type="protein sequence ID" value="MBP2239965.1"/>
    <property type="molecule type" value="Genomic_DNA"/>
</dbReference>
<evidence type="ECO:0000256" key="7">
    <source>
        <dbReference type="ARBA" id="ARBA00023027"/>
    </source>
</evidence>
<comment type="miscellaneous">
    <text evidence="11">The active site is a redox-active disulfide bond.</text>
</comment>
<evidence type="ECO:0000256" key="11">
    <source>
        <dbReference type="RuleBase" id="RU003692"/>
    </source>
</evidence>
<comment type="caution">
    <text evidence="14">The sequence shown here is derived from an EMBL/GenBank/DDBJ whole genome shotgun (WGS) entry which is preliminary data.</text>
</comment>
<feature type="domain" description="FAD/NAD(P)-binding" evidence="13">
    <location>
        <begin position="11"/>
        <end position="329"/>
    </location>
</feature>
<gene>
    <name evidence="14" type="ORF">J2Z40_000518</name>
</gene>
<dbReference type="InterPro" id="IPR001100">
    <property type="entry name" value="Pyr_nuc-diS_OxRdtase"/>
</dbReference>
<evidence type="ECO:0000256" key="3">
    <source>
        <dbReference type="ARBA" id="ARBA00016961"/>
    </source>
</evidence>
<dbReference type="InterPro" id="IPR036188">
    <property type="entry name" value="FAD/NAD-bd_sf"/>
</dbReference>
<reference evidence="14 15" key="1">
    <citation type="submission" date="2021-03" db="EMBL/GenBank/DDBJ databases">
        <title>Genomic Encyclopedia of Type Strains, Phase IV (KMG-IV): sequencing the most valuable type-strain genomes for metagenomic binning, comparative biology and taxonomic classification.</title>
        <authorList>
            <person name="Goeker M."/>
        </authorList>
    </citation>
    <scope>NUCLEOTIDE SEQUENCE [LARGE SCALE GENOMIC DNA]</scope>
    <source>
        <strain evidence="14 15">DSM 26675</strain>
    </source>
</reference>
<feature type="domain" description="Pyridine nucleotide-disulphide oxidoreductase dimerisation" evidence="12">
    <location>
        <begin position="348"/>
        <end position="456"/>
    </location>
</feature>
<dbReference type="RefSeq" id="WP_066393208.1">
    <property type="nucleotide sequence ID" value="NZ_JAGIKZ010000002.1"/>
</dbReference>
<protein>
    <recommendedName>
        <fullName evidence="3 11">Dihydrolipoyl dehydrogenase</fullName>
        <ecNumber evidence="2 11">1.8.1.4</ecNumber>
    </recommendedName>
</protein>
<evidence type="ECO:0000256" key="9">
    <source>
        <dbReference type="ARBA" id="ARBA00023284"/>
    </source>
</evidence>
<comment type="similarity">
    <text evidence="1 11">Belongs to the class-I pyridine nucleotide-disulfide oxidoreductase family.</text>
</comment>
<dbReference type="PROSITE" id="PS00076">
    <property type="entry name" value="PYRIDINE_REDOX_1"/>
    <property type="match status" value="1"/>
</dbReference>
<evidence type="ECO:0000259" key="13">
    <source>
        <dbReference type="Pfam" id="PF07992"/>
    </source>
</evidence>
<evidence type="ECO:0000256" key="4">
    <source>
        <dbReference type="ARBA" id="ARBA00022630"/>
    </source>
</evidence>
<dbReference type="GO" id="GO:0004148">
    <property type="term" value="F:dihydrolipoyl dehydrogenase (NADH) activity"/>
    <property type="evidence" value="ECO:0007669"/>
    <property type="project" value="UniProtKB-EC"/>
</dbReference>
<dbReference type="InterPro" id="IPR004099">
    <property type="entry name" value="Pyr_nucl-diS_OxRdtase_dimer"/>
</dbReference>
<keyword evidence="6 11" id="KW-0560">Oxidoreductase</keyword>
<dbReference type="Pfam" id="PF02852">
    <property type="entry name" value="Pyr_redox_dim"/>
    <property type="match status" value="1"/>
</dbReference>
<dbReference type="Pfam" id="PF07992">
    <property type="entry name" value="Pyr_redox_2"/>
    <property type="match status" value="1"/>
</dbReference>
<dbReference type="InterPro" id="IPR006258">
    <property type="entry name" value="Lipoamide_DH"/>
</dbReference>
<keyword evidence="9 11" id="KW-0676">Redox-active center</keyword>
<dbReference type="Proteomes" id="UP001519293">
    <property type="component" value="Unassembled WGS sequence"/>
</dbReference>
<dbReference type="InterPro" id="IPR050151">
    <property type="entry name" value="Class-I_Pyr_Nuc-Dis_Oxidored"/>
</dbReference>
<dbReference type="InterPro" id="IPR016156">
    <property type="entry name" value="FAD/NAD-linked_Rdtase_dimer_sf"/>
</dbReference>
<dbReference type="NCBIfam" id="TIGR01350">
    <property type="entry name" value="lipoamide_DH"/>
    <property type="match status" value="1"/>
</dbReference>
<keyword evidence="5 11" id="KW-0274">FAD</keyword>
<dbReference type="PANTHER" id="PTHR22912">
    <property type="entry name" value="DISULFIDE OXIDOREDUCTASE"/>
    <property type="match status" value="1"/>
</dbReference>
<evidence type="ECO:0000256" key="6">
    <source>
        <dbReference type="ARBA" id="ARBA00023002"/>
    </source>
</evidence>
<keyword evidence="4 11" id="KW-0285">Flavoprotein</keyword>
<dbReference type="SUPFAM" id="SSF55424">
    <property type="entry name" value="FAD/NAD-linked reductases, dimerisation (C-terminal) domain"/>
    <property type="match status" value="1"/>
</dbReference>
<keyword evidence="7 11" id="KW-0520">NAD</keyword>
<dbReference type="PANTHER" id="PTHR22912:SF160">
    <property type="entry name" value="DIHYDROLIPOYL DEHYDROGENASE"/>
    <property type="match status" value="1"/>
</dbReference>
<dbReference type="Gene3D" id="3.50.50.60">
    <property type="entry name" value="FAD/NAD(P)-binding domain"/>
    <property type="match status" value="2"/>
</dbReference>
<name>A0ABS4RAQ2_9BACI</name>
<organism evidence="14 15">
    <name type="scientific">Cytobacillus eiseniae</name>
    <dbReference type="NCBI Taxonomy" id="762947"/>
    <lineage>
        <taxon>Bacteria</taxon>
        <taxon>Bacillati</taxon>
        <taxon>Bacillota</taxon>
        <taxon>Bacilli</taxon>
        <taxon>Bacillales</taxon>
        <taxon>Bacillaceae</taxon>
        <taxon>Cytobacillus</taxon>
    </lineage>
</organism>
<dbReference type="SUPFAM" id="SSF51905">
    <property type="entry name" value="FAD/NAD(P)-binding domain"/>
    <property type="match status" value="1"/>
</dbReference>